<gene>
    <name evidence="1" type="ORF">CDV28_12736</name>
</gene>
<dbReference type="Proteomes" id="UP000316238">
    <property type="component" value="Unassembled WGS sequence"/>
</dbReference>
<protein>
    <submittedName>
        <fullName evidence="1">Uncharacterized protein</fullName>
    </submittedName>
</protein>
<proteinExistence type="predicted"/>
<keyword evidence="2" id="KW-1185">Reference proteome</keyword>
<organism evidence="1 2">
    <name type="scientific">Candidatus Electronema aureum</name>
    <dbReference type="NCBI Taxonomy" id="2005002"/>
    <lineage>
        <taxon>Bacteria</taxon>
        <taxon>Pseudomonadati</taxon>
        <taxon>Thermodesulfobacteriota</taxon>
        <taxon>Desulfobulbia</taxon>
        <taxon>Desulfobulbales</taxon>
        <taxon>Desulfobulbaceae</taxon>
        <taxon>Candidatus Electronema</taxon>
    </lineage>
</organism>
<reference evidence="1" key="1">
    <citation type="submission" date="2017-07" db="EMBL/GenBank/DDBJ databases">
        <title>The cable genome - Insights into the physiology and evolution of filamentous bacteria capable of sulfide oxidation via long distance electron transfer.</title>
        <authorList>
            <person name="Thorup C."/>
            <person name="Bjerg J.T."/>
            <person name="Schreiber L."/>
            <person name="Nielsen L.P."/>
            <person name="Kjeldsen K.U."/>
            <person name="Boesen T."/>
            <person name="Boggild A."/>
            <person name="Meysman F."/>
            <person name="Geelhoed J."/>
            <person name="Schramm A."/>
        </authorList>
    </citation>
    <scope>NUCLEOTIDE SEQUENCE [LARGE SCALE GENOMIC DNA]</scope>
    <source>
        <strain evidence="1">GS</strain>
    </source>
</reference>
<dbReference type="AlphaFoldDB" id="A0A521G095"/>
<dbReference type="EMBL" id="NQJD01000027">
    <property type="protein sequence ID" value="TAA74433.1"/>
    <property type="molecule type" value="Genomic_DNA"/>
</dbReference>
<sequence length="75" mass="8929">MLVNFAAALGYIAKVCGIKRETLYKTCVQMFCRVLIRSNVYARFLELNLRYKSRVLNCRFENNFFFLLRLFVFDG</sequence>
<comment type="caution">
    <text evidence="1">The sequence shown here is derived from an EMBL/GenBank/DDBJ whole genome shotgun (WGS) entry which is preliminary data.</text>
</comment>
<evidence type="ECO:0000313" key="1">
    <source>
        <dbReference type="EMBL" id="TAA74433.1"/>
    </source>
</evidence>
<evidence type="ECO:0000313" key="2">
    <source>
        <dbReference type="Proteomes" id="UP000316238"/>
    </source>
</evidence>
<accession>A0A521G095</accession>
<name>A0A521G095_9BACT</name>